<dbReference type="GO" id="GO:0016051">
    <property type="term" value="P:carbohydrate biosynthetic process"/>
    <property type="evidence" value="ECO:0007669"/>
    <property type="project" value="InterPro"/>
</dbReference>
<protein>
    <recommendedName>
        <fullName evidence="1">PseI/NeuA/B-like domain-containing protein</fullName>
    </recommendedName>
</protein>
<dbReference type="InterPro" id="IPR051690">
    <property type="entry name" value="PseI-like"/>
</dbReference>
<accession>A0A0F9IV12</accession>
<dbReference type="EMBL" id="LAZR01019875">
    <property type="protein sequence ID" value="KKL90927.1"/>
    <property type="molecule type" value="Genomic_DNA"/>
</dbReference>
<dbReference type="AlphaFoldDB" id="A0A0F9IV12"/>
<feature type="domain" description="PseI/NeuA/B-like" evidence="1">
    <location>
        <begin position="46"/>
        <end position="237"/>
    </location>
</feature>
<reference evidence="2" key="1">
    <citation type="journal article" date="2015" name="Nature">
        <title>Complex archaea that bridge the gap between prokaryotes and eukaryotes.</title>
        <authorList>
            <person name="Spang A."/>
            <person name="Saw J.H."/>
            <person name="Jorgensen S.L."/>
            <person name="Zaremba-Niedzwiedzka K."/>
            <person name="Martijn J."/>
            <person name="Lind A.E."/>
            <person name="van Eijk R."/>
            <person name="Schleper C."/>
            <person name="Guy L."/>
            <person name="Ettema T.J."/>
        </authorList>
    </citation>
    <scope>NUCLEOTIDE SEQUENCE</scope>
</reference>
<name>A0A0F9IV12_9ZZZZ</name>
<dbReference type="PANTHER" id="PTHR42966">
    <property type="entry name" value="N-ACETYLNEURAMINATE SYNTHASE"/>
    <property type="match status" value="1"/>
</dbReference>
<dbReference type="PANTHER" id="PTHR42966:SF1">
    <property type="entry name" value="SIALIC ACID SYNTHASE"/>
    <property type="match status" value="1"/>
</dbReference>
<evidence type="ECO:0000313" key="2">
    <source>
        <dbReference type="EMBL" id="KKL90927.1"/>
    </source>
</evidence>
<sequence length="245" mass="26867">MKIGNREIGGKTFIIAEAGVGHAVDPYEGGILLPLPLRREQKAMGLVGMAWEAGADAVKFQMFVPDEPLFCPLDGDDDRWVLWANTFMPFGSWQKVKTYADGIGITFLASAFQPIAVEWLKELKVDAYKVASRAVDNYPYGKVPGPFIISCGRAIPIQVGHLFGKSWRLQCDATYPCKPTAWNSLDGLSDHSGSVYPGLYAIAHQAPILEVHFKLKNGGPDDAVSLSIDQLKFLCEARDEFASLC</sequence>
<dbReference type="InterPro" id="IPR013785">
    <property type="entry name" value="Aldolase_TIM"/>
</dbReference>
<organism evidence="2">
    <name type="scientific">marine sediment metagenome</name>
    <dbReference type="NCBI Taxonomy" id="412755"/>
    <lineage>
        <taxon>unclassified sequences</taxon>
        <taxon>metagenomes</taxon>
        <taxon>ecological metagenomes</taxon>
    </lineage>
</organism>
<comment type="caution">
    <text evidence="2">The sequence shown here is derived from an EMBL/GenBank/DDBJ whole genome shotgun (WGS) entry which is preliminary data.</text>
</comment>
<dbReference type="SUPFAM" id="SSF51569">
    <property type="entry name" value="Aldolase"/>
    <property type="match status" value="1"/>
</dbReference>
<dbReference type="GO" id="GO:0047444">
    <property type="term" value="F:N-acylneuraminate-9-phosphate synthase activity"/>
    <property type="evidence" value="ECO:0007669"/>
    <property type="project" value="TreeGrafter"/>
</dbReference>
<gene>
    <name evidence="2" type="ORF">LCGC14_1899780</name>
</gene>
<dbReference type="Gene3D" id="3.20.20.70">
    <property type="entry name" value="Aldolase class I"/>
    <property type="match status" value="1"/>
</dbReference>
<dbReference type="InterPro" id="IPR013132">
    <property type="entry name" value="PseI/NeuA/B-like_N"/>
</dbReference>
<proteinExistence type="predicted"/>
<evidence type="ECO:0000259" key="1">
    <source>
        <dbReference type="Pfam" id="PF03102"/>
    </source>
</evidence>
<dbReference type="Pfam" id="PF03102">
    <property type="entry name" value="NeuB"/>
    <property type="match status" value="1"/>
</dbReference>